<comment type="caution">
    <text evidence="1">The sequence shown here is derived from an EMBL/GenBank/DDBJ whole genome shotgun (WGS) entry which is preliminary data.</text>
</comment>
<reference evidence="1 2" key="1">
    <citation type="submission" date="2024-08" db="EMBL/GenBank/DDBJ databases">
        <title>Mycobacterium servetensis sp. nov., a novel rapid-growing mycobacterial species recovered from a human patient in Zaragoza, Spain.</title>
        <authorList>
            <person name="Tristancho-Baro A.I."/>
            <person name="Buenestado-Serrano S."/>
            <person name="Garcia De Viedma D."/>
            <person name="Milagro-Beamonte A."/>
            <person name="Burillo N."/>
            <person name="Sanz S."/>
            <person name="Lopez-Calleja A.I."/>
            <person name="Penas-Utrilla D."/>
            <person name="Guardingo M."/>
            <person name="Garcia M.J."/>
            <person name="Vinuelas-Bayon J."/>
        </authorList>
    </citation>
    <scope>NUCLEOTIDE SEQUENCE [LARGE SCALE GENOMIC DNA]</scope>
    <source>
        <strain evidence="2">HUMS_12744610</strain>
    </source>
</reference>
<protein>
    <submittedName>
        <fullName evidence="1">Uncharacterized protein</fullName>
    </submittedName>
</protein>
<name>A0ABV4CBU3_9MYCO</name>
<organism evidence="1 2">
    <name type="scientific">Mycobacterium servetii</name>
    <dbReference type="NCBI Taxonomy" id="3237418"/>
    <lineage>
        <taxon>Bacteria</taxon>
        <taxon>Bacillati</taxon>
        <taxon>Actinomycetota</taxon>
        <taxon>Actinomycetes</taxon>
        <taxon>Mycobacteriales</taxon>
        <taxon>Mycobacteriaceae</taxon>
        <taxon>Mycobacterium</taxon>
    </lineage>
</organism>
<dbReference type="RefSeq" id="WP_369741326.1">
    <property type="nucleotide sequence ID" value="NZ_JBGEDP010000001.1"/>
</dbReference>
<sequence length="58" mass="5792">MPSAATGTLRHLGPRGFSLTAAGFIDTMADEVAKEATLAGRVAAVAVLICCSNTPATS</sequence>
<gene>
    <name evidence="1" type="ORF">AB8998_29100</name>
</gene>
<dbReference type="Proteomes" id="UP001564760">
    <property type="component" value="Unassembled WGS sequence"/>
</dbReference>
<evidence type="ECO:0000313" key="2">
    <source>
        <dbReference type="Proteomes" id="UP001564760"/>
    </source>
</evidence>
<evidence type="ECO:0000313" key="1">
    <source>
        <dbReference type="EMBL" id="MEY8018735.1"/>
    </source>
</evidence>
<dbReference type="EMBL" id="JBGEDP010000001">
    <property type="protein sequence ID" value="MEY8018735.1"/>
    <property type="molecule type" value="Genomic_DNA"/>
</dbReference>
<proteinExistence type="predicted"/>
<keyword evidence="2" id="KW-1185">Reference proteome</keyword>
<accession>A0ABV4CBU3</accession>